<dbReference type="GO" id="GO:0032259">
    <property type="term" value="P:methylation"/>
    <property type="evidence" value="ECO:0007669"/>
    <property type="project" value="UniProtKB-KW"/>
</dbReference>
<dbReference type="InterPro" id="IPR052709">
    <property type="entry name" value="Transposase-MT_Hybrid"/>
</dbReference>
<dbReference type="AlphaFoldDB" id="A0A0M8ZSJ2"/>
<dbReference type="OrthoDB" id="6622399at2759"/>
<keyword evidence="1" id="KW-0489">Methyltransferase</keyword>
<dbReference type="STRING" id="166423.A0A0M8ZSJ2"/>
<dbReference type="PANTHER" id="PTHR46060:SF1">
    <property type="entry name" value="MARINER MOS1 TRANSPOSASE-LIKE PROTEIN"/>
    <property type="match status" value="1"/>
</dbReference>
<dbReference type="Gene3D" id="3.30.420.10">
    <property type="entry name" value="Ribonuclease H-like superfamily/Ribonuclease H"/>
    <property type="match status" value="1"/>
</dbReference>
<dbReference type="EMBL" id="KQ435867">
    <property type="protein sequence ID" value="KOX70270.1"/>
    <property type="molecule type" value="Genomic_DNA"/>
</dbReference>
<reference evidence="1 2" key="1">
    <citation type="submission" date="2015-07" db="EMBL/GenBank/DDBJ databases">
        <title>The genome of Melipona quadrifasciata.</title>
        <authorList>
            <person name="Pan H."/>
            <person name="Kapheim K."/>
        </authorList>
    </citation>
    <scope>NUCLEOTIDE SEQUENCE [LARGE SCALE GENOMIC DNA]</scope>
    <source>
        <strain evidence="1">0111107301</strain>
        <tissue evidence="1">Whole body</tissue>
    </source>
</reference>
<organism evidence="1 2">
    <name type="scientific">Melipona quadrifasciata</name>
    <dbReference type="NCBI Taxonomy" id="166423"/>
    <lineage>
        <taxon>Eukaryota</taxon>
        <taxon>Metazoa</taxon>
        <taxon>Ecdysozoa</taxon>
        <taxon>Arthropoda</taxon>
        <taxon>Hexapoda</taxon>
        <taxon>Insecta</taxon>
        <taxon>Pterygota</taxon>
        <taxon>Neoptera</taxon>
        <taxon>Endopterygota</taxon>
        <taxon>Hymenoptera</taxon>
        <taxon>Apocrita</taxon>
        <taxon>Aculeata</taxon>
        <taxon>Apoidea</taxon>
        <taxon>Anthophila</taxon>
        <taxon>Apidae</taxon>
        <taxon>Melipona</taxon>
    </lineage>
</organism>
<keyword evidence="1" id="KW-0808">Transferase</keyword>
<evidence type="ECO:0000313" key="2">
    <source>
        <dbReference type="Proteomes" id="UP000053105"/>
    </source>
</evidence>
<accession>A0A0M8ZSJ2</accession>
<dbReference type="PANTHER" id="PTHR46060">
    <property type="entry name" value="MARINER MOS1 TRANSPOSASE-LIKE PROTEIN"/>
    <property type="match status" value="1"/>
</dbReference>
<sequence length="103" mass="12014">MLRGIIGSIECLEIELFRQDNAPCHKSMKTMVKLNKLRFELLLHPPHSPDLAPSDYWLFADIERMLQGRKFGSSEEAIAETEAHFESKDKSFYKKGMEKLEER</sequence>
<evidence type="ECO:0000313" key="1">
    <source>
        <dbReference type="EMBL" id="KOX70270.1"/>
    </source>
</evidence>
<protein>
    <submittedName>
        <fullName evidence="1">Histone-lysine N-methyltransferase SETMAR</fullName>
    </submittedName>
</protein>
<keyword evidence="2" id="KW-1185">Reference proteome</keyword>
<dbReference type="Proteomes" id="UP000053105">
    <property type="component" value="Unassembled WGS sequence"/>
</dbReference>
<proteinExistence type="predicted"/>
<dbReference type="GO" id="GO:0008168">
    <property type="term" value="F:methyltransferase activity"/>
    <property type="evidence" value="ECO:0007669"/>
    <property type="project" value="UniProtKB-KW"/>
</dbReference>
<gene>
    <name evidence="1" type="ORF">WN51_05220</name>
</gene>
<dbReference type="InterPro" id="IPR036397">
    <property type="entry name" value="RNaseH_sf"/>
</dbReference>
<name>A0A0M8ZSJ2_9HYME</name>
<dbReference type="GO" id="GO:0003676">
    <property type="term" value="F:nucleic acid binding"/>
    <property type="evidence" value="ECO:0007669"/>
    <property type="project" value="InterPro"/>
</dbReference>